<evidence type="ECO:0000313" key="2">
    <source>
        <dbReference type="Proteomes" id="UP001234202"/>
    </source>
</evidence>
<comment type="caution">
    <text evidence="1">The sequence shown here is derived from an EMBL/GenBank/DDBJ whole genome shotgun (WGS) entry which is preliminary data.</text>
</comment>
<name>A0ACC2XED2_9TREE</name>
<dbReference type="EMBL" id="JASBWV010000015">
    <property type="protein sequence ID" value="KAJ9122188.1"/>
    <property type="molecule type" value="Genomic_DNA"/>
</dbReference>
<evidence type="ECO:0000313" key="1">
    <source>
        <dbReference type="EMBL" id="KAJ9122188.1"/>
    </source>
</evidence>
<organism evidence="1 2">
    <name type="scientific">Naganishia onofrii</name>
    <dbReference type="NCBI Taxonomy" id="1851511"/>
    <lineage>
        <taxon>Eukaryota</taxon>
        <taxon>Fungi</taxon>
        <taxon>Dikarya</taxon>
        <taxon>Basidiomycota</taxon>
        <taxon>Agaricomycotina</taxon>
        <taxon>Tremellomycetes</taxon>
        <taxon>Filobasidiales</taxon>
        <taxon>Filobasidiaceae</taxon>
        <taxon>Naganishia</taxon>
    </lineage>
</organism>
<dbReference type="Proteomes" id="UP001234202">
    <property type="component" value="Unassembled WGS sequence"/>
</dbReference>
<gene>
    <name evidence="1" type="ORF">QFC24_004418</name>
</gene>
<accession>A0ACC2XED2</accession>
<keyword evidence="2" id="KW-1185">Reference proteome</keyword>
<proteinExistence type="predicted"/>
<protein>
    <submittedName>
        <fullName evidence="1">Uncharacterized protein</fullName>
    </submittedName>
</protein>
<reference evidence="1" key="1">
    <citation type="submission" date="2023-04" db="EMBL/GenBank/DDBJ databases">
        <title>Draft Genome sequencing of Naganishia species isolated from polar environments using Oxford Nanopore Technology.</title>
        <authorList>
            <person name="Leo P."/>
            <person name="Venkateswaran K."/>
        </authorList>
    </citation>
    <scope>NUCLEOTIDE SEQUENCE</scope>
    <source>
        <strain evidence="1">DBVPG 5303</strain>
    </source>
</reference>
<sequence>MADVTPTKLVRKPFFGGAIAIDIPTNFMDVSDFRQVPDTQEVYVCHDDETSLVMEILDVVTEGDAKNDLWEAAKFHFNALAHDNAALSSTIETQKPAEPVPPQVLPSPAVDHHTLTNIPTPQPVALIGKQSVRKFNSNPPPPPDDVVIFLALWRVLLPSTTDEAGPSRKADVLCTVNINKGKDGLDEVNRVREWFPRSVEGMKIVNYGLFIES</sequence>